<evidence type="ECO:0000313" key="2">
    <source>
        <dbReference type="EMBL" id="KAH0740616.1"/>
    </source>
</evidence>
<sequence length="362" mass="42465">MEEREEVMVSSDDEEGWSKWVDELKPLHLEIRKKAGIFEAERWCLETNTFIYHGEKLLLLWRIWWVDIEKALCEVHQDIRARKTNVGHHAWMEHFAGRGDHLEHVAFLILWLSRYVLLATSFLVVDRAFFPIAIHLSQVIPIALAPAVLASIYRDMSLLRQLIVSSAKNHAPSDSRFIEDVLNPNLRAPFQFVQPWAWERFTNLQPKPSSIIYTGEPRVARWHKVKKLNHVNPRSGIDSAAECFLWCPYVVDIVKNWDIIRFYKERDEYVVVGPNMGREIMAFAQLVRASELVGMDCVEQYNPHRVSMQFGFDQDVPDCVNHASDHIPKIAWTNYNRPIKDVNLYIPSRFIESDVSRRYLEW</sequence>
<dbReference type="Pfam" id="PF10536">
    <property type="entry name" value="PMD"/>
    <property type="match status" value="1"/>
</dbReference>
<accession>A0ABQ7U1C7</accession>
<name>A0ABQ7U1C7_SOLTU</name>
<protein>
    <recommendedName>
        <fullName evidence="1">Aminotransferase-like plant mobile domain-containing protein</fullName>
    </recommendedName>
</protein>
<dbReference type="InterPro" id="IPR019557">
    <property type="entry name" value="AminoTfrase-like_pln_mobile"/>
</dbReference>
<dbReference type="PANTHER" id="PTHR46033:SF80">
    <property type="entry name" value="PROTEIN MAIN-LIKE 2-LIKE"/>
    <property type="match status" value="1"/>
</dbReference>
<evidence type="ECO:0000313" key="3">
    <source>
        <dbReference type="Proteomes" id="UP000826656"/>
    </source>
</evidence>
<evidence type="ECO:0000259" key="1">
    <source>
        <dbReference type="Pfam" id="PF10536"/>
    </source>
</evidence>
<organism evidence="2 3">
    <name type="scientific">Solanum tuberosum</name>
    <name type="common">Potato</name>
    <dbReference type="NCBI Taxonomy" id="4113"/>
    <lineage>
        <taxon>Eukaryota</taxon>
        <taxon>Viridiplantae</taxon>
        <taxon>Streptophyta</taxon>
        <taxon>Embryophyta</taxon>
        <taxon>Tracheophyta</taxon>
        <taxon>Spermatophyta</taxon>
        <taxon>Magnoliopsida</taxon>
        <taxon>eudicotyledons</taxon>
        <taxon>Gunneridae</taxon>
        <taxon>Pentapetalae</taxon>
        <taxon>asterids</taxon>
        <taxon>lamiids</taxon>
        <taxon>Solanales</taxon>
        <taxon>Solanaceae</taxon>
        <taxon>Solanoideae</taxon>
        <taxon>Solaneae</taxon>
        <taxon>Solanum</taxon>
    </lineage>
</organism>
<gene>
    <name evidence="2" type="ORF">KY290_033659</name>
</gene>
<dbReference type="EMBL" id="JAIVGD010000026">
    <property type="protein sequence ID" value="KAH0740616.1"/>
    <property type="molecule type" value="Genomic_DNA"/>
</dbReference>
<feature type="domain" description="Aminotransferase-like plant mobile" evidence="1">
    <location>
        <begin position="67"/>
        <end position="362"/>
    </location>
</feature>
<dbReference type="PANTHER" id="PTHR46033">
    <property type="entry name" value="PROTEIN MAIN-LIKE 2"/>
    <property type="match status" value="1"/>
</dbReference>
<keyword evidence="3" id="KW-1185">Reference proteome</keyword>
<comment type="caution">
    <text evidence="2">The sequence shown here is derived from an EMBL/GenBank/DDBJ whole genome shotgun (WGS) entry which is preliminary data.</text>
</comment>
<proteinExistence type="predicted"/>
<dbReference type="Proteomes" id="UP000826656">
    <property type="component" value="Unassembled WGS sequence"/>
</dbReference>
<dbReference type="InterPro" id="IPR044824">
    <property type="entry name" value="MAIN-like"/>
</dbReference>
<reference evidence="2 3" key="1">
    <citation type="journal article" date="2021" name="bioRxiv">
        <title>Chromosome-scale and haplotype-resolved genome assembly of a tetraploid potato cultivar.</title>
        <authorList>
            <person name="Sun H."/>
            <person name="Jiao W.-B."/>
            <person name="Krause K."/>
            <person name="Campoy J.A."/>
            <person name="Goel M."/>
            <person name="Folz-Donahue K."/>
            <person name="Kukat C."/>
            <person name="Huettel B."/>
            <person name="Schneeberger K."/>
        </authorList>
    </citation>
    <scope>NUCLEOTIDE SEQUENCE [LARGE SCALE GENOMIC DNA]</scope>
    <source>
        <strain evidence="2">SolTubOtavaFocal</strain>
        <tissue evidence="2">Leaves</tissue>
    </source>
</reference>